<dbReference type="Pfam" id="PF00335">
    <property type="entry name" value="Tetraspanin"/>
    <property type="match status" value="1"/>
</dbReference>
<organism evidence="11 12">
    <name type="scientific">Setaria digitata</name>
    <dbReference type="NCBI Taxonomy" id="48799"/>
    <lineage>
        <taxon>Eukaryota</taxon>
        <taxon>Metazoa</taxon>
        <taxon>Ecdysozoa</taxon>
        <taxon>Nematoda</taxon>
        <taxon>Chromadorea</taxon>
        <taxon>Rhabditida</taxon>
        <taxon>Spirurina</taxon>
        <taxon>Spiruromorpha</taxon>
        <taxon>Filarioidea</taxon>
        <taxon>Setariidae</taxon>
        <taxon>Setaria</taxon>
    </lineage>
</organism>
<evidence type="ECO:0000256" key="3">
    <source>
        <dbReference type="ARBA" id="ARBA00004906"/>
    </source>
</evidence>
<dbReference type="GO" id="GO:0016020">
    <property type="term" value="C:membrane"/>
    <property type="evidence" value="ECO:0007669"/>
    <property type="project" value="UniProtKB-SubCell"/>
</dbReference>
<feature type="domain" description="F-box" evidence="10">
    <location>
        <begin position="347"/>
        <end position="395"/>
    </location>
</feature>
<evidence type="ECO:0000256" key="6">
    <source>
        <dbReference type="ARBA" id="ARBA00022989"/>
    </source>
</evidence>
<dbReference type="AlphaFoldDB" id="A0A915PSP1"/>
<evidence type="ECO:0000313" key="12">
    <source>
        <dbReference type="WBParaSite" id="sdigi.contig4.g525.t1"/>
    </source>
</evidence>
<dbReference type="InterPro" id="IPR036047">
    <property type="entry name" value="F-box-like_dom_sf"/>
</dbReference>
<comment type="pathway">
    <text evidence="3">Protein modification; protein ubiquitination.</text>
</comment>
<dbReference type="GO" id="GO:0019005">
    <property type="term" value="C:SCF ubiquitin ligase complex"/>
    <property type="evidence" value="ECO:0007669"/>
    <property type="project" value="TreeGrafter"/>
</dbReference>
<name>A0A915PSP1_9BILA</name>
<dbReference type="GO" id="GO:0005737">
    <property type="term" value="C:cytoplasm"/>
    <property type="evidence" value="ECO:0007669"/>
    <property type="project" value="TreeGrafter"/>
</dbReference>
<evidence type="ECO:0000256" key="2">
    <source>
        <dbReference type="ARBA" id="ARBA00004141"/>
    </source>
</evidence>
<keyword evidence="6 9" id="KW-1133">Transmembrane helix</keyword>
<comment type="subcellular location">
    <subcellularLocation>
        <location evidence="2">Membrane</location>
        <topology evidence="2">Multi-pass membrane protein</topology>
    </subcellularLocation>
    <subcellularLocation>
        <location evidence="1">Nucleus</location>
    </subcellularLocation>
</comment>
<evidence type="ECO:0000259" key="10">
    <source>
        <dbReference type="PROSITE" id="PS50181"/>
    </source>
</evidence>
<dbReference type="PANTHER" id="PTHR13123:SF7">
    <property type="entry name" value="LD30288P"/>
    <property type="match status" value="1"/>
</dbReference>
<dbReference type="WBParaSite" id="sdigi.contig4.g525.t1">
    <property type="protein sequence ID" value="sdigi.contig4.g525.t1"/>
    <property type="gene ID" value="sdigi.contig4.g525"/>
</dbReference>
<reference evidence="12" key="1">
    <citation type="submission" date="2022-11" db="UniProtKB">
        <authorList>
            <consortium name="WormBaseParasite"/>
        </authorList>
    </citation>
    <scope>IDENTIFICATION</scope>
</reference>
<dbReference type="PANTHER" id="PTHR13123">
    <property type="entry name" value="LD30288P"/>
    <property type="match status" value="1"/>
</dbReference>
<keyword evidence="8" id="KW-0539">Nucleus</keyword>
<keyword evidence="4 9" id="KW-0812">Transmembrane</keyword>
<evidence type="ECO:0000256" key="4">
    <source>
        <dbReference type="ARBA" id="ARBA00022692"/>
    </source>
</evidence>
<protein>
    <submittedName>
        <fullName evidence="12">F-box domain-containing protein</fullName>
    </submittedName>
</protein>
<evidence type="ECO:0000256" key="9">
    <source>
        <dbReference type="SAM" id="Phobius"/>
    </source>
</evidence>
<accession>A0A915PSP1</accession>
<dbReference type="InterPro" id="IPR008952">
    <property type="entry name" value="Tetraspanin_EC2_sf"/>
</dbReference>
<dbReference type="SUPFAM" id="SSF48652">
    <property type="entry name" value="Tetraspanin"/>
    <property type="match status" value="1"/>
</dbReference>
<sequence>MLQRSLRYNPERTSQPLLYRYLEDVLILCDIRPSEWDHDTYQSVLVNVLCVEGTLEVLNFDLCLGNNLSAAVLNDKVVPGLVFTLNFRGARLVGEERRDKRGKVGLFAGDWGTFLFNCPQFRSSKIREMPFIGKDWRAPGETWVWCSNTDGWEQVKLRPIQVVEVVGEVVRSPVCSSLMKIKRNASLVSLSSNDENCPRSDTDDSDGDDWIPHCFVKTGKSKEFVGCTSMSEAFHRLDLARGVSDVRRFNYICKVVQILVQEKLQNLSATARKALLSIIKAIVLICVERDLHISIARSLVSDFGTGLEGHLYGSPQLVSKQLNVIGDLLELISERRPRTLADSDEESITFMDLPREILSVILRKLPDHVSLLEVAKAHEVLDAIVEKEGQLWASLCNFHFTQEQIAKIKKDSISWRHAFFELKKFCGLREFYADLIHLCCHCKAIFWKDHGHPCISKDTPSVRVTPQQFVDMPEIVQFVSYHKLINHLLGFVPFTIVLLQLFTFIVHVCSIVAFVEQRQVYSRWSPRYLKHIVGFSTKQANRLEMNWLQGFFECCGVFGFGDWLPLTAGNSLSESHLMSDKNQRSHCVMNGCYLPYSCCITNQLKCSPFILLQNFSKNEEIAKHRVKEWFYFTGCLEEVKRKLLIVLPLTFSILNVLTQCITLLYSQIVYTSYYMVGRCNTQDAILPAWILPFPPPYPEALIKRCQELLEQGRDFRELIIRNELSL</sequence>
<dbReference type="SUPFAM" id="SSF81383">
    <property type="entry name" value="F-box domain"/>
    <property type="match status" value="1"/>
</dbReference>
<dbReference type="Gene3D" id="1.10.1450.10">
    <property type="entry name" value="Tetraspanin"/>
    <property type="match status" value="1"/>
</dbReference>
<evidence type="ECO:0000256" key="8">
    <source>
        <dbReference type="ARBA" id="ARBA00023242"/>
    </source>
</evidence>
<dbReference type="GO" id="GO:0005634">
    <property type="term" value="C:nucleus"/>
    <property type="evidence" value="ECO:0007669"/>
    <property type="project" value="UniProtKB-SubCell"/>
</dbReference>
<keyword evidence="5" id="KW-0833">Ubl conjugation pathway</keyword>
<evidence type="ECO:0000313" key="11">
    <source>
        <dbReference type="Proteomes" id="UP000887581"/>
    </source>
</evidence>
<evidence type="ECO:0000256" key="5">
    <source>
        <dbReference type="ARBA" id="ARBA00022786"/>
    </source>
</evidence>
<dbReference type="InterPro" id="IPR001810">
    <property type="entry name" value="F-box_dom"/>
</dbReference>
<keyword evidence="11" id="KW-1185">Reference proteome</keyword>
<dbReference type="InterPro" id="IPR018499">
    <property type="entry name" value="Tetraspanin/Peripherin"/>
</dbReference>
<proteinExistence type="predicted"/>
<feature type="transmembrane region" description="Helical" evidence="9">
    <location>
        <begin position="643"/>
        <end position="665"/>
    </location>
</feature>
<dbReference type="Proteomes" id="UP000887581">
    <property type="component" value="Unplaced"/>
</dbReference>
<feature type="transmembrane region" description="Helical" evidence="9">
    <location>
        <begin position="488"/>
        <end position="515"/>
    </location>
</feature>
<evidence type="ECO:0000256" key="1">
    <source>
        <dbReference type="ARBA" id="ARBA00004123"/>
    </source>
</evidence>
<dbReference type="InterPro" id="IPR040394">
    <property type="entry name" value="FBX25/32"/>
</dbReference>
<dbReference type="GO" id="GO:0016567">
    <property type="term" value="P:protein ubiquitination"/>
    <property type="evidence" value="ECO:0007669"/>
    <property type="project" value="TreeGrafter"/>
</dbReference>
<dbReference type="PROSITE" id="PS50181">
    <property type="entry name" value="FBOX"/>
    <property type="match status" value="1"/>
</dbReference>
<keyword evidence="7 9" id="KW-0472">Membrane</keyword>
<evidence type="ECO:0000256" key="7">
    <source>
        <dbReference type="ARBA" id="ARBA00023136"/>
    </source>
</evidence>